<evidence type="ECO:0000313" key="2">
    <source>
        <dbReference type="EMBL" id="MCQ1949205.1"/>
    </source>
</evidence>
<dbReference type="PANTHER" id="PTHR30212">
    <property type="entry name" value="PROTEIN YIIM"/>
    <property type="match status" value="1"/>
</dbReference>
<dbReference type="InterPro" id="IPR005302">
    <property type="entry name" value="MoCF_Sase_C"/>
</dbReference>
<dbReference type="SUPFAM" id="SSF50800">
    <property type="entry name" value="PK beta-barrel domain-like"/>
    <property type="match status" value="1"/>
</dbReference>
<dbReference type="InterPro" id="IPR052353">
    <property type="entry name" value="Benzoxazolinone_Detox_Enz"/>
</dbReference>
<dbReference type="Proteomes" id="UP001206924">
    <property type="component" value="Unassembled WGS sequence"/>
</dbReference>
<reference evidence="2 3" key="1">
    <citation type="submission" date="2022-07" db="EMBL/GenBank/DDBJ databases">
        <title>Novel species in genus Arthrobacter.</title>
        <authorList>
            <person name="Liu Y."/>
        </authorList>
    </citation>
    <scope>NUCLEOTIDE SEQUENCE [LARGE SCALE GENOMIC DNA]</scope>
    <source>
        <strain evidence="3">zg-Y859</strain>
    </source>
</reference>
<dbReference type="Gene3D" id="2.40.33.20">
    <property type="entry name" value="PK beta-barrel domain-like"/>
    <property type="match status" value="1"/>
</dbReference>
<sequence length="226" mass="24358">MRTGSLLAVCLLHGLLPTKDATGVTAIDKRAVAGPVKVHPLGLTGDLQASRKHHGGESKAIYAYSQADADYWARELGRAVPPGLFGENLRLDGLDATAALIGERWRIGDDVEVEVTCPRTPCRNFQRRMEVPNWQRRFAEAGRVGTYLRVRRRGSIAAGDAVEVLTEPSHGVSVRDVFRGLDAEQAAALQASRSAGEITLSPEILKVLRTMSAKTARSTAPVPARG</sequence>
<protein>
    <submittedName>
        <fullName evidence="2">MOSC domain-containing protein</fullName>
    </submittedName>
</protein>
<comment type="caution">
    <text evidence="2">The sequence shown here is derived from an EMBL/GenBank/DDBJ whole genome shotgun (WGS) entry which is preliminary data.</text>
</comment>
<keyword evidence="3" id="KW-1185">Reference proteome</keyword>
<gene>
    <name evidence="2" type="ORF">NNX28_04580</name>
</gene>
<dbReference type="EMBL" id="JANFLP010000005">
    <property type="protein sequence ID" value="MCQ1949205.1"/>
    <property type="molecule type" value="Genomic_DNA"/>
</dbReference>
<evidence type="ECO:0000259" key="1">
    <source>
        <dbReference type="PROSITE" id="PS51340"/>
    </source>
</evidence>
<organism evidence="2 3">
    <name type="scientific">Arthrobacter jinronghuae</name>
    <dbReference type="NCBI Taxonomy" id="2964609"/>
    <lineage>
        <taxon>Bacteria</taxon>
        <taxon>Bacillati</taxon>
        <taxon>Actinomycetota</taxon>
        <taxon>Actinomycetes</taxon>
        <taxon>Micrococcales</taxon>
        <taxon>Micrococcaceae</taxon>
        <taxon>Arthrobacter</taxon>
    </lineage>
</organism>
<feature type="domain" description="MOSC" evidence="1">
    <location>
        <begin position="30"/>
        <end position="165"/>
    </location>
</feature>
<evidence type="ECO:0000313" key="3">
    <source>
        <dbReference type="Proteomes" id="UP001206924"/>
    </source>
</evidence>
<dbReference type="InterPro" id="IPR011037">
    <property type="entry name" value="Pyrv_Knase-like_insert_dom_sf"/>
</dbReference>
<dbReference type="RefSeq" id="WP_255864992.1">
    <property type="nucleotide sequence ID" value="NZ_CP104263.1"/>
</dbReference>
<proteinExistence type="predicted"/>
<name>A0ABT1NN98_9MICC</name>
<accession>A0ABT1NN98</accession>
<dbReference type="PROSITE" id="PS51340">
    <property type="entry name" value="MOSC"/>
    <property type="match status" value="1"/>
</dbReference>
<dbReference type="PANTHER" id="PTHR30212:SF2">
    <property type="entry name" value="PROTEIN YIIM"/>
    <property type="match status" value="1"/>
</dbReference>
<dbReference type="Pfam" id="PF03473">
    <property type="entry name" value="MOSC"/>
    <property type="match status" value="1"/>
</dbReference>